<evidence type="ECO:0000256" key="1">
    <source>
        <dbReference type="SAM" id="MobiDB-lite"/>
    </source>
</evidence>
<reference evidence="2" key="1">
    <citation type="submission" date="2023-12" db="EMBL/GenBank/DDBJ databases">
        <title>Genome assembly of Anisodus tanguticus.</title>
        <authorList>
            <person name="Wang Y.-J."/>
        </authorList>
    </citation>
    <scope>NUCLEOTIDE SEQUENCE</scope>
    <source>
        <strain evidence="2">KB-2021</strain>
        <tissue evidence="2">Leaf</tissue>
    </source>
</reference>
<feature type="region of interest" description="Disordered" evidence="1">
    <location>
        <begin position="35"/>
        <end position="54"/>
    </location>
</feature>
<evidence type="ECO:0000313" key="2">
    <source>
        <dbReference type="EMBL" id="KAK4354011.1"/>
    </source>
</evidence>
<feature type="compositionally biased region" description="Basic and acidic residues" evidence="1">
    <location>
        <begin position="227"/>
        <end position="239"/>
    </location>
</feature>
<comment type="caution">
    <text evidence="2">The sequence shown here is derived from an EMBL/GenBank/DDBJ whole genome shotgun (WGS) entry which is preliminary data.</text>
</comment>
<organism evidence="2 3">
    <name type="scientific">Anisodus tanguticus</name>
    <dbReference type="NCBI Taxonomy" id="243964"/>
    <lineage>
        <taxon>Eukaryota</taxon>
        <taxon>Viridiplantae</taxon>
        <taxon>Streptophyta</taxon>
        <taxon>Embryophyta</taxon>
        <taxon>Tracheophyta</taxon>
        <taxon>Spermatophyta</taxon>
        <taxon>Magnoliopsida</taxon>
        <taxon>eudicotyledons</taxon>
        <taxon>Gunneridae</taxon>
        <taxon>Pentapetalae</taxon>
        <taxon>asterids</taxon>
        <taxon>lamiids</taxon>
        <taxon>Solanales</taxon>
        <taxon>Solanaceae</taxon>
        <taxon>Solanoideae</taxon>
        <taxon>Hyoscyameae</taxon>
        <taxon>Anisodus</taxon>
    </lineage>
</organism>
<feature type="region of interest" description="Disordered" evidence="1">
    <location>
        <begin position="1"/>
        <end position="27"/>
    </location>
</feature>
<feature type="compositionally biased region" description="Basic and acidic residues" evidence="1">
    <location>
        <begin position="18"/>
        <end position="27"/>
    </location>
</feature>
<proteinExistence type="predicted"/>
<dbReference type="AlphaFoldDB" id="A0AAE1V852"/>
<evidence type="ECO:0000313" key="3">
    <source>
        <dbReference type="Proteomes" id="UP001291623"/>
    </source>
</evidence>
<dbReference type="EMBL" id="JAVYJV010000014">
    <property type="protein sequence ID" value="KAK4354011.1"/>
    <property type="molecule type" value="Genomic_DNA"/>
</dbReference>
<dbReference type="Proteomes" id="UP001291623">
    <property type="component" value="Unassembled WGS sequence"/>
</dbReference>
<feature type="compositionally biased region" description="Basic and acidic residues" evidence="1">
    <location>
        <begin position="250"/>
        <end position="262"/>
    </location>
</feature>
<name>A0AAE1V852_9SOLA</name>
<gene>
    <name evidence="2" type="ORF">RND71_026205</name>
</gene>
<feature type="region of interest" description="Disordered" evidence="1">
    <location>
        <begin position="213"/>
        <end position="279"/>
    </location>
</feature>
<protein>
    <submittedName>
        <fullName evidence="2">Uncharacterized protein</fullName>
    </submittedName>
</protein>
<accession>A0AAE1V852</accession>
<keyword evidence="3" id="KW-1185">Reference proteome</keyword>
<sequence>MHVDKKEDELQEQSNRPEVQKERIFNEKSLQEEEGWKTITKGKGSNKVKANTSNQQKEVLEISKSVFSPILDVADLNYPVVNKETFIFGMTFSAQEKFKGEAPNNKRGKRKVIATLKIIQENTNQNTARKARNQKKVMEVTNPPYERRTRCKKGYQDEDNNCEKIQLVTTQPKCLEAPSSSVVTTSKEVGKTKESSAYLDSMKTGKDIIPVDREKESEQVQNSGKDIAPHLPEKEKGQDHIQGATYIVVDNKEEDKYNHFESESEVEMEEDQFHDVPDP</sequence>